<keyword evidence="4 7" id="KW-0133">Cell shape</keyword>
<comment type="similarity">
    <text evidence="2">Belongs to the YkuD family.</text>
</comment>
<proteinExistence type="inferred from homology"/>
<comment type="caution">
    <text evidence="10">The sequence shown here is derived from an EMBL/GenBank/DDBJ whole genome shotgun (WGS) entry which is preliminary data.</text>
</comment>
<evidence type="ECO:0000256" key="6">
    <source>
        <dbReference type="ARBA" id="ARBA00023316"/>
    </source>
</evidence>
<keyword evidence="8" id="KW-0732">Signal</keyword>
<dbReference type="UniPathway" id="UPA00219"/>
<dbReference type="GO" id="GO:0071555">
    <property type="term" value="P:cell wall organization"/>
    <property type="evidence" value="ECO:0007669"/>
    <property type="project" value="UniProtKB-UniRule"/>
</dbReference>
<evidence type="ECO:0000256" key="8">
    <source>
        <dbReference type="SAM" id="SignalP"/>
    </source>
</evidence>
<dbReference type="AlphaFoldDB" id="A0A4V6NPJ4"/>
<dbReference type="InterPro" id="IPR005490">
    <property type="entry name" value="LD_TPept_cat_dom"/>
</dbReference>
<dbReference type="CDD" id="cd16913">
    <property type="entry name" value="YkuD_like"/>
    <property type="match status" value="1"/>
</dbReference>
<dbReference type="PROSITE" id="PS52029">
    <property type="entry name" value="LD_TPASE"/>
    <property type="match status" value="1"/>
</dbReference>
<comment type="pathway">
    <text evidence="1 7">Cell wall biogenesis; peptidoglycan biosynthesis.</text>
</comment>
<dbReference type="Pfam" id="PF03734">
    <property type="entry name" value="YkuD"/>
    <property type="match status" value="1"/>
</dbReference>
<reference evidence="10 11" key="1">
    <citation type="submission" date="2019-03" db="EMBL/GenBank/DDBJ databases">
        <title>Genomic Encyclopedia of Type Strains, Phase IV (KMG-IV): sequencing the most valuable type-strain genomes for metagenomic binning, comparative biology and taxonomic classification.</title>
        <authorList>
            <person name="Goeker M."/>
        </authorList>
    </citation>
    <scope>NUCLEOTIDE SEQUENCE [LARGE SCALE GENOMIC DNA]</scope>
    <source>
        <strain evidence="10 11">DSM 25287</strain>
    </source>
</reference>
<feature type="active site" description="Proton donor/acceptor" evidence="7">
    <location>
        <position position="131"/>
    </location>
</feature>
<keyword evidence="5 7" id="KW-0573">Peptidoglycan synthesis</keyword>
<evidence type="ECO:0000313" key="10">
    <source>
        <dbReference type="EMBL" id="TCO80920.1"/>
    </source>
</evidence>
<name>A0A4V6NPJ4_9GAMM</name>
<protein>
    <submittedName>
        <fullName evidence="10">L,D-transpeptidase-like protein</fullName>
    </submittedName>
</protein>
<keyword evidence="6 7" id="KW-0961">Cell wall biogenesis/degradation</keyword>
<dbReference type="PANTHER" id="PTHR36699">
    <property type="entry name" value="LD-TRANSPEPTIDASE"/>
    <property type="match status" value="1"/>
</dbReference>
<gene>
    <name evidence="10" type="ORF">EV699_111121</name>
</gene>
<dbReference type="Proteomes" id="UP000295765">
    <property type="component" value="Unassembled WGS sequence"/>
</dbReference>
<evidence type="ECO:0000256" key="5">
    <source>
        <dbReference type="ARBA" id="ARBA00022984"/>
    </source>
</evidence>
<feature type="active site" description="Nucleophile" evidence="7">
    <location>
        <position position="153"/>
    </location>
</feature>
<dbReference type="OrthoDB" id="9809748at2"/>
<evidence type="ECO:0000256" key="4">
    <source>
        <dbReference type="ARBA" id="ARBA00022960"/>
    </source>
</evidence>
<keyword evidence="11" id="KW-1185">Reference proteome</keyword>
<organism evidence="10 11">
    <name type="scientific">Plasticicumulans lactativorans</name>
    <dbReference type="NCBI Taxonomy" id="1133106"/>
    <lineage>
        <taxon>Bacteria</taxon>
        <taxon>Pseudomonadati</taxon>
        <taxon>Pseudomonadota</taxon>
        <taxon>Gammaproteobacteria</taxon>
        <taxon>Candidatus Competibacteraceae</taxon>
        <taxon>Plasticicumulans</taxon>
    </lineage>
</organism>
<dbReference type="PANTHER" id="PTHR36699:SF1">
    <property type="entry name" value="L,D-TRANSPEPTIDASE YAFK-RELATED"/>
    <property type="match status" value="1"/>
</dbReference>
<dbReference type="RefSeq" id="WP_132542711.1">
    <property type="nucleotide sequence ID" value="NZ_SLWY01000011.1"/>
</dbReference>
<keyword evidence="3" id="KW-0808">Transferase</keyword>
<dbReference type="GO" id="GO:0009252">
    <property type="term" value="P:peptidoglycan biosynthetic process"/>
    <property type="evidence" value="ECO:0007669"/>
    <property type="project" value="UniProtKB-UniPathway"/>
</dbReference>
<dbReference type="GO" id="GO:0004180">
    <property type="term" value="F:carboxypeptidase activity"/>
    <property type="evidence" value="ECO:0007669"/>
    <property type="project" value="UniProtKB-ARBA"/>
</dbReference>
<evidence type="ECO:0000256" key="2">
    <source>
        <dbReference type="ARBA" id="ARBA00005992"/>
    </source>
</evidence>
<feature type="signal peptide" evidence="8">
    <location>
        <begin position="1"/>
        <end position="20"/>
    </location>
</feature>
<dbReference type="SUPFAM" id="SSF141523">
    <property type="entry name" value="L,D-transpeptidase catalytic domain-like"/>
    <property type="match status" value="1"/>
</dbReference>
<dbReference type="GO" id="GO:0016740">
    <property type="term" value="F:transferase activity"/>
    <property type="evidence" value="ECO:0007669"/>
    <property type="project" value="UniProtKB-KW"/>
</dbReference>
<evidence type="ECO:0000313" key="11">
    <source>
        <dbReference type="Proteomes" id="UP000295765"/>
    </source>
</evidence>
<accession>A0A4V6NPJ4</accession>
<feature type="domain" description="L,D-TPase catalytic" evidence="9">
    <location>
        <begin position="41"/>
        <end position="177"/>
    </location>
</feature>
<dbReference type="PROSITE" id="PS51257">
    <property type="entry name" value="PROKAR_LIPOPROTEIN"/>
    <property type="match status" value="1"/>
</dbReference>
<dbReference type="GO" id="GO:0008360">
    <property type="term" value="P:regulation of cell shape"/>
    <property type="evidence" value="ECO:0007669"/>
    <property type="project" value="UniProtKB-UniRule"/>
</dbReference>
<evidence type="ECO:0000259" key="9">
    <source>
        <dbReference type="PROSITE" id="PS52029"/>
    </source>
</evidence>
<dbReference type="EMBL" id="SLWY01000011">
    <property type="protein sequence ID" value="TCO80920.1"/>
    <property type="molecule type" value="Genomic_DNA"/>
</dbReference>
<dbReference type="Gene3D" id="2.40.440.10">
    <property type="entry name" value="L,D-transpeptidase catalytic domain-like"/>
    <property type="match status" value="1"/>
</dbReference>
<evidence type="ECO:0000256" key="1">
    <source>
        <dbReference type="ARBA" id="ARBA00004752"/>
    </source>
</evidence>
<sequence>MLLRRLSLTAAAILLATACAPGGHEPSQPYPELAGPLDYADLVLVKKSERRLYLLKNGKPLRSYKVALGREPVGRKQIAGDGRTPEGNYVIDRRNPNSRYYKALHISYPEVPDRIRAAQIGASPGGDILIHGQPSDPRKAKPYLQSIDWTEGCIAVHNREMDEIWLAVRDGTPIRIEP</sequence>
<feature type="chain" id="PRO_5020302551" evidence="8">
    <location>
        <begin position="21"/>
        <end position="178"/>
    </location>
</feature>
<evidence type="ECO:0000256" key="7">
    <source>
        <dbReference type="PROSITE-ProRule" id="PRU01373"/>
    </source>
</evidence>
<dbReference type="InterPro" id="IPR038063">
    <property type="entry name" value="Transpep_catalytic_dom"/>
</dbReference>
<evidence type="ECO:0000256" key="3">
    <source>
        <dbReference type="ARBA" id="ARBA00022679"/>
    </source>
</evidence>